<dbReference type="Pfam" id="PF08668">
    <property type="entry name" value="HDOD"/>
    <property type="match status" value="1"/>
</dbReference>
<evidence type="ECO:0000313" key="2">
    <source>
        <dbReference type="EMBL" id="SBW09746.1"/>
    </source>
</evidence>
<proteinExistence type="predicted"/>
<dbReference type="SUPFAM" id="SSF141868">
    <property type="entry name" value="EAL domain-like"/>
    <property type="match status" value="1"/>
</dbReference>
<dbReference type="AlphaFoldDB" id="A0A212KDI5"/>
<protein>
    <submittedName>
        <fullName evidence="2">EAL domain protein</fullName>
    </submittedName>
</protein>
<dbReference type="InterPro" id="IPR052340">
    <property type="entry name" value="RNase_Y/CdgJ"/>
</dbReference>
<dbReference type="Gene3D" id="1.10.3210.10">
    <property type="entry name" value="Hypothetical protein af1432"/>
    <property type="match status" value="1"/>
</dbReference>
<dbReference type="Gene3D" id="3.20.20.450">
    <property type="entry name" value="EAL domain"/>
    <property type="match status" value="1"/>
</dbReference>
<dbReference type="SMART" id="SM00052">
    <property type="entry name" value="EAL"/>
    <property type="match status" value="1"/>
</dbReference>
<dbReference type="PROSITE" id="PS51833">
    <property type="entry name" value="HDOD"/>
    <property type="match status" value="1"/>
</dbReference>
<dbReference type="InterPro" id="IPR014408">
    <property type="entry name" value="dGMP_Pdiesterase_EAL/HD-GYP"/>
</dbReference>
<dbReference type="PANTHER" id="PTHR33525">
    <property type="match status" value="1"/>
</dbReference>
<dbReference type="SUPFAM" id="SSF109604">
    <property type="entry name" value="HD-domain/PDEase-like"/>
    <property type="match status" value="1"/>
</dbReference>
<accession>A0A212KDI5</accession>
<dbReference type="PANTHER" id="PTHR33525:SF4">
    <property type="entry name" value="CYCLIC DI-GMP PHOSPHODIESTERASE CDGJ"/>
    <property type="match status" value="1"/>
</dbReference>
<evidence type="ECO:0000259" key="1">
    <source>
        <dbReference type="PROSITE" id="PS51833"/>
    </source>
</evidence>
<dbReference type="InterPro" id="IPR013976">
    <property type="entry name" value="HDOD"/>
</dbReference>
<dbReference type="EMBL" id="FLUQ01000005">
    <property type="protein sequence ID" value="SBW09746.1"/>
    <property type="molecule type" value="Genomic_DNA"/>
</dbReference>
<organism evidence="2">
    <name type="scientific">uncultured delta proteobacterium</name>
    <dbReference type="NCBI Taxonomy" id="34034"/>
    <lineage>
        <taxon>Bacteria</taxon>
        <taxon>Deltaproteobacteria</taxon>
        <taxon>environmental samples</taxon>
    </lineage>
</organism>
<gene>
    <name evidence="2" type="ORF">KL86DPRO_50264</name>
</gene>
<dbReference type="InterPro" id="IPR001633">
    <property type="entry name" value="EAL_dom"/>
</dbReference>
<sequence length="441" mass="49010">MLERLKELMQEELLHKKHAKEPVQQEDSLQSIVARQPIFDKKGSIWGYELLYRRPQHLDAADFSSGAVATANVIINGFETVRPSLKKTQKVLINFTSDLIETQVITLLPAETCVVEILEDVQPTPEVLKAVVAIKKAGYTIAVDDYIGQDNLQPFLPLADIIKMDVLGLSPKEVAHQMLQIRGSKCKAELLAEKVEDEKSAAVCRELGFSLFQGYFFSKPEIMRGRKVSTSQAVRMHILALCVGDYVDIRAISDAVLHDPVITARLLRFVNSAHFGLRGPIRTVHHALTLVGPITFMQWLCVNVLATLENSLISHELAFLASQRAKFMECLGKDLVARKALPPGVSVSSLFLTGLFSLLESVMNMPLAEILDGVPLDPDVATALTGGESPYSPWLKLMNLYERGQWEESITLAKQLNLTERALSSAYTSALEWSAIFFHET</sequence>
<name>A0A212KDI5_9DELT</name>
<reference evidence="2" key="1">
    <citation type="submission" date="2016-04" db="EMBL/GenBank/DDBJ databases">
        <authorList>
            <person name="Evans L.H."/>
            <person name="Alamgir A."/>
            <person name="Owens N."/>
            <person name="Weber N.D."/>
            <person name="Virtaneva K."/>
            <person name="Barbian K."/>
            <person name="Babar A."/>
            <person name="Rosenke K."/>
        </authorList>
    </citation>
    <scope>NUCLEOTIDE SEQUENCE</scope>
    <source>
        <strain evidence="2">86</strain>
    </source>
</reference>
<dbReference type="InterPro" id="IPR035919">
    <property type="entry name" value="EAL_sf"/>
</dbReference>
<feature type="domain" description="HDOD" evidence="1">
    <location>
        <begin position="228"/>
        <end position="422"/>
    </location>
</feature>
<dbReference type="PIRSF" id="PIRSF003180">
    <property type="entry name" value="DiGMPpdiest_YuxH"/>
    <property type="match status" value="1"/>
</dbReference>